<reference evidence="2" key="1">
    <citation type="submission" date="2017-09" db="EMBL/GenBank/DDBJ databases">
        <authorList>
            <person name="Varghese N."/>
            <person name="Submissions S."/>
        </authorList>
    </citation>
    <scope>NUCLEOTIDE SEQUENCE [LARGE SCALE GENOMIC DNA]</scope>
    <source>
        <strain evidence="2">CGMCC 1.12641</strain>
    </source>
</reference>
<proteinExistence type="predicted"/>
<dbReference type="EMBL" id="OCMF01000004">
    <property type="protein sequence ID" value="SOC81361.1"/>
    <property type="molecule type" value="Genomic_DNA"/>
</dbReference>
<dbReference type="InterPro" id="IPR036102">
    <property type="entry name" value="OsmC/Ohrsf"/>
</dbReference>
<evidence type="ECO:0000313" key="2">
    <source>
        <dbReference type="Proteomes" id="UP000219193"/>
    </source>
</evidence>
<dbReference type="InterPro" id="IPR003718">
    <property type="entry name" value="OsmC/Ohr_fam"/>
</dbReference>
<keyword evidence="2" id="KW-1185">Reference proteome</keyword>
<evidence type="ECO:0000313" key="1">
    <source>
        <dbReference type="EMBL" id="SOC81361.1"/>
    </source>
</evidence>
<dbReference type="RefSeq" id="WP_097057118.1">
    <property type="nucleotide sequence ID" value="NZ_OCMF01000004.1"/>
</dbReference>
<dbReference type="PANTHER" id="PTHR39624">
    <property type="entry name" value="PROTEIN INVOLVED IN RIMO-MEDIATED BETA-METHYLTHIOLATION OF RIBOSOMAL PROTEIN S12 YCAO"/>
    <property type="match status" value="1"/>
</dbReference>
<dbReference type="PANTHER" id="PTHR39624:SF2">
    <property type="entry name" value="OSMC-LIKE PROTEIN"/>
    <property type="match status" value="1"/>
</dbReference>
<dbReference type="AlphaFoldDB" id="A0A285X7P3"/>
<sequence>MTSKVTYLGDLRSECEHLQSKSTFITDAPLDNQGKGEAFSPTDTVATALASCMFTIIGIKARDNGLKVEGAYAEVTKTMAADPRRISGIKVAITFPASYEDKDRKILERAAKTCPVLFSLHPDIVLDISFHYKHEKSIF</sequence>
<protein>
    <submittedName>
        <fullName evidence="1">Uncharacterized OsmC-related protein</fullName>
    </submittedName>
</protein>
<organism evidence="1 2">
    <name type="scientific">Salinimicrobium sediminis</name>
    <dbReference type="NCBI Taxonomy" id="1343891"/>
    <lineage>
        <taxon>Bacteria</taxon>
        <taxon>Pseudomonadati</taxon>
        <taxon>Bacteroidota</taxon>
        <taxon>Flavobacteriia</taxon>
        <taxon>Flavobacteriales</taxon>
        <taxon>Flavobacteriaceae</taxon>
        <taxon>Salinimicrobium</taxon>
    </lineage>
</organism>
<dbReference type="Gene3D" id="3.30.300.20">
    <property type="match status" value="1"/>
</dbReference>
<name>A0A285X7P3_9FLAO</name>
<dbReference type="InterPro" id="IPR015946">
    <property type="entry name" value="KH_dom-like_a/b"/>
</dbReference>
<dbReference type="Pfam" id="PF02566">
    <property type="entry name" value="OsmC"/>
    <property type="match status" value="1"/>
</dbReference>
<dbReference type="SUPFAM" id="SSF82784">
    <property type="entry name" value="OsmC-like"/>
    <property type="match status" value="1"/>
</dbReference>
<dbReference type="OrthoDB" id="290036at2"/>
<dbReference type="Proteomes" id="UP000219193">
    <property type="component" value="Unassembled WGS sequence"/>
</dbReference>
<gene>
    <name evidence="1" type="ORF">SAMN06296241_2936</name>
</gene>
<accession>A0A285X7P3</accession>